<evidence type="ECO:0000259" key="3">
    <source>
        <dbReference type="PROSITE" id="PS50206"/>
    </source>
</evidence>
<evidence type="ECO:0000313" key="5">
    <source>
        <dbReference type="Proteomes" id="UP001268651"/>
    </source>
</evidence>
<comment type="caution">
    <text evidence="4">The sequence shown here is derived from an EMBL/GenBank/DDBJ whole genome shotgun (WGS) entry which is preliminary data.</text>
</comment>
<keyword evidence="2" id="KW-0677">Repeat</keyword>
<keyword evidence="1 4" id="KW-0808">Transferase</keyword>
<dbReference type="PANTHER" id="PTHR11364:SF27">
    <property type="entry name" value="SULFURTRANSFERASE"/>
    <property type="match status" value="1"/>
</dbReference>
<dbReference type="Gene3D" id="3.40.250.10">
    <property type="entry name" value="Rhodanese-like domain"/>
    <property type="match status" value="2"/>
</dbReference>
<gene>
    <name evidence="4" type="ORF">RXV94_12720</name>
</gene>
<dbReference type="EC" id="2.8.1.-" evidence="4"/>
<dbReference type="PANTHER" id="PTHR11364">
    <property type="entry name" value="THIOSULFATE SULFERTANSFERASE"/>
    <property type="match status" value="1"/>
</dbReference>
<evidence type="ECO:0000256" key="2">
    <source>
        <dbReference type="ARBA" id="ARBA00022737"/>
    </source>
</evidence>
<evidence type="ECO:0000313" key="4">
    <source>
        <dbReference type="EMBL" id="MDU8887025.1"/>
    </source>
</evidence>
<sequence length="269" mass="30357">MKNNIILTQPIVSATWLKTNLNALNLVILDASFPQPEEQIPNTRYFDIKKKFSDAFAPFPNTLPSEEQFIEEARKLGINNSSAIVVYDDKGIYWSARVWYMFNAFGHNNVAVLSGGLPAWIRSGFETEPQTNYEVESGNFSGTYNPKFFKFFDDVKKESQDKSHTIVDARSEKRFKSLEPEPREGLRRGTIPNSINLPYTTLLDNGCLKDEKELKNIFETLVKEDSQLTFSCGSGITACVLALGATIADHKNISVYDGSWTEWGSLTKE</sequence>
<feature type="domain" description="Rhodanese" evidence="3">
    <location>
        <begin position="160"/>
        <end position="268"/>
    </location>
</feature>
<organism evidence="4 5">
    <name type="scientific">Gilvirhabdus luticola</name>
    <dbReference type="NCBI Taxonomy" id="3079858"/>
    <lineage>
        <taxon>Bacteria</taxon>
        <taxon>Pseudomonadati</taxon>
        <taxon>Bacteroidota</taxon>
        <taxon>Flavobacteriia</taxon>
        <taxon>Flavobacteriales</taxon>
        <taxon>Flavobacteriaceae</taxon>
        <taxon>Gilvirhabdus</taxon>
    </lineage>
</organism>
<evidence type="ECO:0000256" key="1">
    <source>
        <dbReference type="ARBA" id="ARBA00022679"/>
    </source>
</evidence>
<dbReference type="Proteomes" id="UP001268651">
    <property type="component" value="Unassembled WGS sequence"/>
</dbReference>
<protein>
    <submittedName>
        <fullName evidence="4">Sulfurtransferase</fullName>
        <ecNumber evidence="4">2.8.1.-</ecNumber>
    </submittedName>
</protein>
<dbReference type="InterPro" id="IPR036873">
    <property type="entry name" value="Rhodanese-like_dom_sf"/>
</dbReference>
<dbReference type="InterPro" id="IPR045078">
    <property type="entry name" value="TST/MPST-like"/>
</dbReference>
<dbReference type="SUPFAM" id="SSF52821">
    <property type="entry name" value="Rhodanese/Cell cycle control phosphatase"/>
    <property type="match status" value="2"/>
</dbReference>
<proteinExistence type="predicted"/>
<dbReference type="InterPro" id="IPR001763">
    <property type="entry name" value="Rhodanese-like_dom"/>
</dbReference>
<accession>A0ABU3UAB5</accession>
<dbReference type="CDD" id="cd01448">
    <property type="entry name" value="TST_Repeat_1"/>
    <property type="match status" value="1"/>
</dbReference>
<dbReference type="Pfam" id="PF00581">
    <property type="entry name" value="Rhodanese"/>
    <property type="match status" value="2"/>
</dbReference>
<name>A0ABU3UAB5_9FLAO</name>
<dbReference type="EMBL" id="JAWHTF010000008">
    <property type="protein sequence ID" value="MDU8887025.1"/>
    <property type="molecule type" value="Genomic_DNA"/>
</dbReference>
<reference evidence="4 5" key="1">
    <citation type="submission" date="2023-10" db="EMBL/GenBank/DDBJ databases">
        <title>Marimonas sp. nov. isolated from tidal mud flat.</title>
        <authorList>
            <person name="Jaincy N.J."/>
            <person name="Srinivasan S."/>
            <person name="Lee S.-S."/>
        </authorList>
    </citation>
    <scope>NUCLEOTIDE SEQUENCE [LARGE SCALE GENOMIC DNA]</scope>
    <source>
        <strain evidence="4 5">MJ-SS3</strain>
    </source>
</reference>
<feature type="domain" description="Rhodanese" evidence="3">
    <location>
        <begin position="40"/>
        <end position="129"/>
    </location>
</feature>
<dbReference type="CDD" id="cd01449">
    <property type="entry name" value="TST_Repeat_2"/>
    <property type="match status" value="1"/>
</dbReference>
<dbReference type="SMART" id="SM00450">
    <property type="entry name" value="RHOD"/>
    <property type="match status" value="2"/>
</dbReference>
<dbReference type="RefSeq" id="WP_316663123.1">
    <property type="nucleotide sequence ID" value="NZ_JAWHTF010000008.1"/>
</dbReference>
<dbReference type="PROSITE" id="PS50206">
    <property type="entry name" value="RHODANESE_3"/>
    <property type="match status" value="2"/>
</dbReference>
<dbReference type="GO" id="GO:0016740">
    <property type="term" value="F:transferase activity"/>
    <property type="evidence" value="ECO:0007669"/>
    <property type="project" value="UniProtKB-KW"/>
</dbReference>
<keyword evidence="5" id="KW-1185">Reference proteome</keyword>